<keyword evidence="7" id="KW-0406">Ion transport</keyword>
<feature type="transmembrane region" description="Helical" evidence="10">
    <location>
        <begin position="372"/>
        <end position="392"/>
    </location>
</feature>
<keyword evidence="6 10" id="KW-1133">Transmembrane helix</keyword>
<evidence type="ECO:0000256" key="6">
    <source>
        <dbReference type="ARBA" id="ARBA00022989"/>
    </source>
</evidence>
<feature type="transmembrane region" description="Helical" evidence="10">
    <location>
        <begin position="82"/>
        <end position="108"/>
    </location>
</feature>
<name>A0A318EEU8_9GAMM</name>
<evidence type="ECO:0000256" key="7">
    <source>
        <dbReference type="ARBA" id="ARBA00023065"/>
    </source>
</evidence>
<evidence type="ECO:0000256" key="4">
    <source>
        <dbReference type="ARBA" id="ARBA00022475"/>
    </source>
</evidence>
<dbReference type="EMBL" id="QICN01000007">
    <property type="protein sequence ID" value="PXV66519.1"/>
    <property type="molecule type" value="Genomic_DNA"/>
</dbReference>
<gene>
    <name evidence="11" type="ORF">C8D93_10783</name>
</gene>
<keyword evidence="5 10" id="KW-0812">Transmembrane</keyword>
<organism evidence="11 12">
    <name type="scientific">Sinimarinibacterium flocculans</name>
    <dbReference type="NCBI Taxonomy" id="985250"/>
    <lineage>
        <taxon>Bacteria</taxon>
        <taxon>Pseudomonadati</taxon>
        <taxon>Pseudomonadota</taxon>
        <taxon>Gammaproteobacteria</taxon>
        <taxon>Nevskiales</taxon>
        <taxon>Nevskiaceae</taxon>
        <taxon>Sinimarinibacterium</taxon>
    </lineage>
</organism>
<evidence type="ECO:0000256" key="2">
    <source>
        <dbReference type="ARBA" id="ARBA00022448"/>
    </source>
</evidence>
<reference evidence="11 12" key="1">
    <citation type="submission" date="2018-04" db="EMBL/GenBank/DDBJ databases">
        <title>Genomic Encyclopedia of Type Strains, Phase IV (KMG-IV): sequencing the most valuable type-strain genomes for metagenomic binning, comparative biology and taxonomic classification.</title>
        <authorList>
            <person name="Goeker M."/>
        </authorList>
    </citation>
    <scope>NUCLEOTIDE SEQUENCE [LARGE SCALE GENOMIC DNA]</scope>
    <source>
        <strain evidence="11 12">DSM 104150</strain>
    </source>
</reference>
<dbReference type="GO" id="GO:0015297">
    <property type="term" value="F:antiporter activity"/>
    <property type="evidence" value="ECO:0007669"/>
    <property type="project" value="UniProtKB-KW"/>
</dbReference>
<dbReference type="PANTHER" id="PTHR43298:SF2">
    <property type="entry name" value="FMN_FAD EXPORTER YEEO-RELATED"/>
    <property type="match status" value="1"/>
</dbReference>
<feature type="transmembrane region" description="Helical" evidence="10">
    <location>
        <begin position="120"/>
        <end position="137"/>
    </location>
</feature>
<protein>
    <recommendedName>
        <fullName evidence="9">Multidrug-efflux transporter</fullName>
    </recommendedName>
</protein>
<feature type="transmembrane region" description="Helical" evidence="10">
    <location>
        <begin position="342"/>
        <end position="365"/>
    </location>
</feature>
<dbReference type="PANTHER" id="PTHR43298">
    <property type="entry name" value="MULTIDRUG RESISTANCE PROTEIN NORM-RELATED"/>
    <property type="match status" value="1"/>
</dbReference>
<evidence type="ECO:0000256" key="3">
    <source>
        <dbReference type="ARBA" id="ARBA00022449"/>
    </source>
</evidence>
<dbReference type="Pfam" id="PF01554">
    <property type="entry name" value="MatE"/>
    <property type="match status" value="2"/>
</dbReference>
<dbReference type="GO" id="GO:0006811">
    <property type="term" value="P:monoatomic ion transport"/>
    <property type="evidence" value="ECO:0007669"/>
    <property type="project" value="UniProtKB-KW"/>
</dbReference>
<dbReference type="InterPro" id="IPR048279">
    <property type="entry name" value="MdtK-like"/>
</dbReference>
<feature type="transmembrane region" description="Helical" evidence="10">
    <location>
        <begin position="398"/>
        <end position="422"/>
    </location>
</feature>
<accession>A0A318EEU8</accession>
<dbReference type="Proteomes" id="UP000248330">
    <property type="component" value="Unassembled WGS sequence"/>
</dbReference>
<keyword evidence="8 10" id="KW-0472">Membrane</keyword>
<dbReference type="InterPro" id="IPR002528">
    <property type="entry name" value="MATE_fam"/>
</dbReference>
<evidence type="ECO:0000313" key="11">
    <source>
        <dbReference type="EMBL" id="PXV66519.1"/>
    </source>
</evidence>
<keyword evidence="2" id="KW-0813">Transport</keyword>
<sequence length="432" mass="45592">MLTLSLPILGGMLSQNLLNLVDAWMVGDLGPAALAATGLASFLNFMAVAFITGFSPAVQAIAARRIGENRHDEAAAPLNGGLLLSLGLGVPLAAMLVLASPAIFAALVDDADVVREGVPYLQWRLVAIAAVGMNFSFRGYWSAAKLTGLYLRTLVTMHVLNVLFSYALIHGLFGLPALGTAGAGLGTTLAIFVGTALYLRLGLLHARAQGFLQRLPTAEQFRSLLAIGLPSSVQQLLFASGFAALFWIVGQVGTAELAVANVLTTVTLTAVLPGIALGIAAATLSAQALGRREPELAHRWAWDVYRTGIWIFVALAAAMLLLPGPLLAVFVRDPVLVDIGVLPLRLVGATILLDGLGLIMMQALLGVGASRLVMLVATGMQWGLFLPVAYLLGPVLGYGLTAIWLAMGSYRLLQAGIFIVAWQRRDWVRITV</sequence>
<evidence type="ECO:0000256" key="8">
    <source>
        <dbReference type="ARBA" id="ARBA00023136"/>
    </source>
</evidence>
<evidence type="ECO:0000256" key="1">
    <source>
        <dbReference type="ARBA" id="ARBA00004429"/>
    </source>
</evidence>
<dbReference type="AlphaFoldDB" id="A0A318EEU8"/>
<feature type="transmembrane region" description="Helical" evidence="10">
    <location>
        <begin position="181"/>
        <end position="203"/>
    </location>
</feature>
<feature type="transmembrane region" description="Helical" evidence="10">
    <location>
        <begin position="39"/>
        <end position="62"/>
    </location>
</feature>
<feature type="transmembrane region" description="Helical" evidence="10">
    <location>
        <begin position="149"/>
        <end position="169"/>
    </location>
</feature>
<evidence type="ECO:0000256" key="9">
    <source>
        <dbReference type="ARBA" id="ARBA00031636"/>
    </source>
</evidence>
<keyword evidence="4" id="KW-1003">Cell membrane</keyword>
<dbReference type="CDD" id="cd13133">
    <property type="entry name" value="MATE_like_7"/>
    <property type="match status" value="1"/>
</dbReference>
<feature type="transmembrane region" description="Helical" evidence="10">
    <location>
        <begin position="262"/>
        <end position="286"/>
    </location>
</feature>
<dbReference type="GO" id="GO:0005886">
    <property type="term" value="C:plasma membrane"/>
    <property type="evidence" value="ECO:0007669"/>
    <property type="project" value="UniProtKB-SubCell"/>
</dbReference>
<feature type="transmembrane region" description="Helical" evidence="10">
    <location>
        <begin position="224"/>
        <end position="250"/>
    </location>
</feature>
<keyword evidence="3" id="KW-0050">Antiport</keyword>
<dbReference type="GO" id="GO:0042910">
    <property type="term" value="F:xenobiotic transmembrane transporter activity"/>
    <property type="evidence" value="ECO:0007669"/>
    <property type="project" value="InterPro"/>
</dbReference>
<comment type="caution">
    <text evidence="11">The sequence shown here is derived from an EMBL/GenBank/DDBJ whole genome shotgun (WGS) entry which is preliminary data.</text>
</comment>
<proteinExistence type="predicted"/>
<evidence type="ECO:0000256" key="5">
    <source>
        <dbReference type="ARBA" id="ARBA00022692"/>
    </source>
</evidence>
<evidence type="ECO:0000256" key="10">
    <source>
        <dbReference type="SAM" id="Phobius"/>
    </source>
</evidence>
<dbReference type="InterPro" id="IPR050222">
    <property type="entry name" value="MATE_MdtK"/>
</dbReference>
<dbReference type="NCBIfam" id="TIGR00797">
    <property type="entry name" value="matE"/>
    <property type="match status" value="1"/>
</dbReference>
<keyword evidence="12" id="KW-1185">Reference proteome</keyword>
<comment type="subcellular location">
    <subcellularLocation>
        <location evidence="1">Cell inner membrane</location>
        <topology evidence="1">Multi-pass membrane protein</topology>
    </subcellularLocation>
</comment>
<dbReference type="PIRSF" id="PIRSF006603">
    <property type="entry name" value="DinF"/>
    <property type="match status" value="1"/>
</dbReference>
<feature type="transmembrane region" description="Helical" evidence="10">
    <location>
        <begin position="307"/>
        <end position="330"/>
    </location>
</feature>
<evidence type="ECO:0000313" key="12">
    <source>
        <dbReference type="Proteomes" id="UP000248330"/>
    </source>
</evidence>